<dbReference type="KEGG" id="pdio:PDMSB3_1098"/>
<evidence type="ECO:0000313" key="2">
    <source>
        <dbReference type="Proteomes" id="UP000325811"/>
    </source>
</evidence>
<gene>
    <name evidence="1" type="ORF">PDMSB3_1098</name>
</gene>
<sequence length="65" mass="7356">MRLPEFLTPTPDTPSLSVAPVKWSNNGAALFRAVNPINTTDYAVEKLYFRRFRAIYIRGFTLHGG</sequence>
<dbReference type="AlphaFoldDB" id="A0A5Q4YUT6"/>
<keyword evidence="2" id="KW-1185">Reference proteome</keyword>
<accession>A0A5Q4YUT6</accession>
<dbReference type="EMBL" id="LR699553">
    <property type="protein sequence ID" value="VVD27560.1"/>
    <property type="molecule type" value="Genomic_DNA"/>
</dbReference>
<evidence type="ECO:0000313" key="1">
    <source>
        <dbReference type="EMBL" id="VVD27560.1"/>
    </source>
</evidence>
<protein>
    <submittedName>
        <fullName evidence="1">Uncharacterized protein</fullName>
    </submittedName>
</protein>
<proteinExistence type="predicted"/>
<name>A0A5Q4YUT6_9BURK</name>
<organism evidence="1 2">
    <name type="scientific">Paraburkholderia dioscoreae</name>
    <dbReference type="NCBI Taxonomy" id="2604047"/>
    <lineage>
        <taxon>Bacteria</taxon>
        <taxon>Pseudomonadati</taxon>
        <taxon>Pseudomonadota</taxon>
        <taxon>Betaproteobacteria</taxon>
        <taxon>Burkholderiales</taxon>
        <taxon>Burkholderiaceae</taxon>
        <taxon>Paraburkholderia</taxon>
    </lineage>
</organism>
<reference evidence="1 2" key="1">
    <citation type="submission" date="2019-08" db="EMBL/GenBank/DDBJ databases">
        <authorList>
            <person name="Herpell B J."/>
        </authorList>
    </citation>
    <scope>NUCLEOTIDE SEQUENCE [LARGE SCALE GENOMIC DNA]</scope>
    <source>
        <strain evidence="2">Msb3</strain>
    </source>
</reference>
<dbReference type="Proteomes" id="UP000325811">
    <property type="component" value="Chromosome I"/>
</dbReference>